<evidence type="ECO:0000313" key="2">
    <source>
        <dbReference type="EMBL" id="MBC9207531.1"/>
    </source>
</evidence>
<evidence type="ECO:0000313" key="3">
    <source>
        <dbReference type="Proteomes" id="UP000626026"/>
    </source>
</evidence>
<dbReference type="InterPro" id="IPR041375">
    <property type="entry name" value="VapC45_PIN-like"/>
</dbReference>
<sequence length="131" mass="14792">MKVFFDHNLSPVIARALNELFKGQHEVVALRDKFPRTISDIDWITALDREGRWIIISGDRRITRNKAEQAAFRASKHIGMFMSPGLFKSPVVKQAERLLALWPSIKTAAGIVQGGAMFELSMSSLKLKQIK</sequence>
<organism evidence="2 3">
    <name type="scientific">Teichococcus aerophilus</name>
    <dbReference type="NCBI Taxonomy" id="1224513"/>
    <lineage>
        <taxon>Bacteria</taxon>
        <taxon>Pseudomonadati</taxon>
        <taxon>Pseudomonadota</taxon>
        <taxon>Alphaproteobacteria</taxon>
        <taxon>Acetobacterales</taxon>
        <taxon>Roseomonadaceae</taxon>
        <taxon>Roseomonas</taxon>
    </lineage>
</organism>
<comment type="caution">
    <text evidence="2">The sequence shown here is derived from an EMBL/GenBank/DDBJ whole genome shotgun (WGS) entry which is preliminary data.</text>
</comment>
<dbReference type="Proteomes" id="UP000626026">
    <property type="component" value="Unassembled WGS sequence"/>
</dbReference>
<feature type="domain" description="VapC45 PIN like" evidence="1">
    <location>
        <begin position="1"/>
        <end position="82"/>
    </location>
</feature>
<protein>
    <recommendedName>
        <fullName evidence="1">VapC45 PIN like domain-containing protein</fullName>
    </recommendedName>
</protein>
<dbReference type="RefSeq" id="WP_187784692.1">
    <property type="nucleotide sequence ID" value="NZ_JACTVA010000018.1"/>
</dbReference>
<gene>
    <name evidence="2" type="ORF">IBL26_11860</name>
</gene>
<reference evidence="2 3" key="1">
    <citation type="journal article" date="2013" name="Int. J. Syst. Evol. Microbiol.">
        <title>Roseomonas aerophila sp. nov., isolated from air.</title>
        <authorList>
            <person name="Kim S.J."/>
            <person name="Weon H.Y."/>
            <person name="Ahn J.H."/>
            <person name="Hong S.B."/>
            <person name="Seok S.J."/>
            <person name="Whang K.S."/>
            <person name="Kwon S.W."/>
        </authorList>
    </citation>
    <scope>NUCLEOTIDE SEQUENCE [LARGE SCALE GENOMIC DNA]</scope>
    <source>
        <strain evidence="2 3">NBRC 108923</strain>
    </source>
</reference>
<name>A0ABR7RLR8_9PROT</name>
<dbReference type="Pfam" id="PF18478">
    <property type="entry name" value="PIN_10"/>
    <property type="match status" value="1"/>
</dbReference>
<proteinExistence type="predicted"/>
<dbReference type="EMBL" id="JACTVA010000018">
    <property type="protein sequence ID" value="MBC9207531.1"/>
    <property type="molecule type" value="Genomic_DNA"/>
</dbReference>
<accession>A0ABR7RLR8</accession>
<keyword evidence="3" id="KW-1185">Reference proteome</keyword>
<evidence type="ECO:0000259" key="1">
    <source>
        <dbReference type="Pfam" id="PF18478"/>
    </source>
</evidence>